<evidence type="ECO:0000259" key="4">
    <source>
        <dbReference type="PROSITE" id="PS50106"/>
    </source>
</evidence>
<dbReference type="PROSITE" id="PS50106">
    <property type="entry name" value="PDZ"/>
    <property type="match status" value="1"/>
</dbReference>
<gene>
    <name evidence="5" type="ORF">V1351_01565</name>
</gene>
<dbReference type="SUPFAM" id="SSF50494">
    <property type="entry name" value="Trypsin-like serine proteases"/>
    <property type="match status" value="1"/>
</dbReference>
<evidence type="ECO:0000256" key="2">
    <source>
        <dbReference type="ARBA" id="ARBA00022801"/>
    </source>
</evidence>
<dbReference type="InterPro" id="IPR001940">
    <property type="entry name" value="Peptidase_S1C"/>
</dbReference>
<keyword evidence="1" id="KW-0645">Protease</keyword>
<evidence type="ECO:0000256" key="1">
    <source>
        <dbReference type="ARBA" id="ARBA00022670"/>
    </source>
</evidence>
<dbReference type="PANTHER" id="PTHR43343">
    <property type="entry name" value="PEPTIDASE S12"/>
    <property type="match status" value="1"/>
</dbReference>
<dbReference type="SMART" id="SM00228">
    <property type="entry name" value="PDZ"/>
    <property type="match status" value="1"/>
</dbReference>
<feature type="domain" description="PDZ" evidence="4">
    <location>
        <begin position="297"/>
        <end position="387"/>
    </location>
</feature>
<dbReference type="SUPFAM" id="SSF50156">
    <property type="entry name" value="PDZ domain-like"/>
    <property type="match status" value="1"/>
</dbReference>
<evidence type="ECO:0000313" key="5">
    <source>
        <dbReference type="EMBL" id="WXB76773.1"/>
    </source>
</evidence>
<dbReference type="EMBL" id="CP144913">
    <property type="protein sequence ID" value="WXB76773.1"/>
    <property type="molecule type" value="Genomic_DNA"/>
</dbReference>
<feature type="region of interest" description="Disordered" evidence="3">
    <location>
        <begin position="54"/>
        <end position="87"/>
    </location>
</feature>
<keyword evidence="2" id="KW-0378">Hydrolase</keyword>
<keyword evidence="6" id="KW-1185">Reference proteome</keyword>
<evidence type="ECO:0000256" key="3">
    <source>
        <dbReference type="SAM" id="MobiDB-lite"/>
    </source>
</evidence>
<protein>
    <submittedName>
        <fullName evidence="5">Trypsin-like peptidase domain-containing protein</fullName>
    </submittedName>
</protein>
<dbReference type="PRINTS" id="PR00834">
    <property type="entry name" value="PROTEASES2C"/>
</dbReference>
<dbReference type="InterPro" id="IPR009003">
    <property type="entry name" value="Peptidase_S1_PA"/>
</dbReference>
<feature type="region of interest" description="Disordered" evidence="3">
    <location>
        <begin position="1"/>
        <end position="23"/>
    </location>
</feature>
<dbReference type="Gene3D" id="2.30.42.10">
    <property type="match status" value="1"/>
</dbReference>
<dbReference type="InterPro" id="IPR051201">
    <property type="entry name" value="Chloro_Bact_Ser_Proteases"/>
</dbReference>
<dbReference type="Gene3D" id="2.40.10.120">
    <property type="match status" value="1"/>
</dbReference>
<dbReference type="PANTHER" id="PTHR43343:SF3">
    <property type="entry name" value="PROTEASE DO-LIKE 8, CHLOROPLASTIC"/>
    <property type="match status" value="1"/>
</dbReference>
<accession>A0ABZ2MIG0</accession>
<organism evidence="5 6">
    <name type="scientific">Janibacter alittae</name>
    <dbReference type="NCBI Taxonomy" id="3115209"/>
    <lineage>
        <taxon>Bacteria</taxon>
        <taxon>Bacillati</taxon>
        <taxon>Actinomycetota</taxon>
        <taxon>Actinomycetes</taxon>
        <taxon>Micrococcales</taxon>
        <taxon>Intrasporangiaceae</taxon>
        <taxon>Janibacter</taxon>
    </lineage>
</organism>
<proteinExistence type="predicted"/>
<reference evidence="5 6" key="1">
    <citation type="submission" date="2024-02" db="EMBL/GenBank/DDBJ databases">
        <title>Janibacter sp. nov., isolated from gut of marine sandworm.</title>
        <authorList>
            <person name="Kim B."/>
            <person name="Jun M.O."/>
            <person name="Shin N.-R."/>
        </authorList>
    </citation>
    <scope>NUCLEOTIDE SEQUENCE [LARGE SCALE GENOMIC DNA]</scope>
    <source>
        <strain evidence="5 6">A1S7</strain>
    </source>
</reference>
<dbReference type="InterPro" id="IPR036034">
    <property type="entry name" value="PDZ_sf"/>
</dbReference>
<feature type="compositionally biased region" description="Low complexity" evidence="3">
    <location>
        <begin position="57"/>
        <end position="79"/>
    </location>
</feature>
<dbReference type="Pfam" id="PF13180">
    <property type="entry name" value="PDZ_2"/>
    <property type="match status" value="1"/>
</dbReference>
<evidence type="ECO:0000313" key="6">
    <source>
        <dbReference type="Proteomes" id="UP001382727"/>
    </source>
</evidence>
<dbReference type="Proteomes" id="UP001382727">
    <property type="component" value="Chromosome"/>
</dbReference>
<name>A0ABZ2MIG0_9MICO</name>
<dbReference type="InterPro" id="IPR001478">
    <property type="entry name" value="PDZ"/>
</dbReference>
<dbReference type="Pfam" id="PF13365">
    <property type="entry name" value="Trypsin_2"/>
    <property type="match status" value="1"/>
</dbReference>
<sequence length="404" mass="40221">MDQQPTTPLMPHQPRSPRSRRRGRRIGELATISLLSAALAAGGTWGVISVTDERPDSTATTEAGATSSASSSQAIPVSTGAKESPNWNAVTDAVTPSVVAIGVRGQSAGGEGSGVILDEQGHVLTNNHVVTGAGPSPKITVTLADGATYDATVAGTDPSTDLAVLTIADPPKDLTPITVGSSKDLEVGDPVMAVGNPLGLAGTVTTGIVSALDRPVSTARSEGGQSSPFAQQGQPVVTAAIQTSAAINPGNSGGALVDASGRLVGINSSIATMGGSGQSGNIGIGFAIPANEATWIAEQLIEDGEAQHAFLGVVPTDGTAKEGAATHRGAEIRKVSDGSPADEAGLSEGDLVVAIGDSPVTGAESLVGLVHARTIGSQVPLTVIHDGKKTTIDVTLGTAPERDA</sequence>
<dbReference type="RefSeq" id="WP_338750085.1">
    <property type="nucleotide sequence ID" value="NZ_CP144913.1"/>
</dbReference>